<evidence type="ECO:0000313" key="3">
    <source>
        <dbReference type="Ensembl" id="ENSCMIP00000045667.1"/>
    </source>
</evidence>
<dbReference type="GeneTree" id="ENSGT00390000018361"/>
<feature type="compositionally biased region" description="Basic and acidic residues" evidence="1">
    <location>
        <begin position="300"/>
        <end position="315"/>
    </location>
</feature>
<feature type="compositionally biased region" description="Polar residues" evidence="1">
    <location>
        <begin position="161"/>
        <end position="185"/>
    </location>
</feature>
<feature type="domain" description="DUF4706" evidence="2">
    <location>
        <begin position="24"/>
        <end position="129"/>
    </location>
</feature>
<reference evidence="4" key="2">
    <citation type="journal article" date="2007" name="PLoS Biol.">
        <title>Survey sequencing and comparative analysis of the elephant shark (Callorhinchus milii) genome.</title>
        <authorList>
            <person name="Venkatesh B."/>
            <person name="Kirkness E.F."/>
            <person name="Loh Y.H."/>
            <person name="Halpern A.L."/>
            <person name="Lee A.P."/>
            <person name="Johnson J."/>
            <person name="Dandona N."/>
            <person name="Viswanathan L.D."/>
            <person name="Tay A."/>
            <person name="Venter J.C."/>
            <person name="Strausberg R.L."/>
            <person name="Brenner S."/>
        </authorList>
    </citation>
    <scope>NUCLEOTIDE SEQUENCE [LARGE SCALE GENOMIC DNA]</scope>
</reference>
<feature type="compositionally biased region" description="Basic and acidic residues" evidence="1">
    <location>
        <begin position="195"/>
        <end position="215"/>
    </location>
</feature>
<dbReference type="PANTHER" id="PTHR34394">
    <property type="entry name" value="SIMILAR TO RIKEN CDNA 2310022B05"/>
    <property type="match status" value="1"/>
</dbReference>
<reference evidence="4" key="1">
    <citation type="journal article" date="2006" name="Science">
        <title>Ancient noncoding elements conserved in the human genome.</title>
        <authorList>
            <person name="Venkatesh B."/>
            <person name="Kirkness E.F."/>
            <person name="Loh Y.H."/>
            <person name="Halpern A.L."/>
            <person name="Lee A.P."/>
            <person name="Johnson J."/>
            <person name="Dandona N."/>
            <person name="Viswanathan L.D."/>
            <person name="Tay A."/>
            <person name="Venter J.C."/>
            <person name="Strausberg R.L."/>
            <person name="Brenner S."/>
        </authorList>
    </citation>
    <scope>NUCLEOTIDE SEQUENCE [LARGE SCALE GENOMIC DNA]</scope>
</reference>
<feature type="region of interest" description="Disordered" evidence="1">
    <location>
        <begin position="282"/>
        <end position="328"/>
    </location>
</feature>
<evidence type="ECO:0000313" key="4">
    <source>
        <dbReference type="Proteomes" id="UP000314986"/>
    </source>
</evidence>
<dbReference type="Pfam" id="PF15797">
    <property type="entry name" value="DUF4706"/>
    <property type="match status" value="1"/>
</dbReference>
<reference evidence="3" key="5">
    <citation type="submission" date="2025-09" db="UniProtKB">
        <authorList>
            <consortium name="Ensembl"/>
        </authorList>
    </citation>
    <scope>IDENTIFICATION</scope>
</reference>
<dbReference type="KEGG" id="cmk:103181729"/>
<dbReference type="Ensembl" id="ENSCMIT00000046320.1">
    <property type="protein sequence ID" value="ENSCMIP00000045667.1"/>
    <property type="gene ID" value="ENSCMIG00000018823.1"/>
</dbReference>
<dbReference type="STRING" id="7868.ENSCMIP00000045667"/>
<protein>
    <submittedName>
        <fullName evidence="3">Chromosome 1 open reading frame 198</fullName>
    </submittedName>
</protein>
<feature type="region of interest" description="Disordered" evidence="1">
    <location>
        <begin position="139"/>
        <end position="267"/>
    </location>
</feature>
<feature type="compositionally biased region" description="Basic and acidic residues" evidence="1">
    <location>
        <begin position="246"/>
        <end position="266"/>
    </location>
</feature>
<reference evidence="4" key="3">
    <citation type="journal article" date="2014" name="Nature">
        <title>Elephant shark genome provides unique insights into gnathostome evolution.</title>
        <authorList>
            <consortium name="International Elephant Shark Genome Sequencing Consortium"/>
            <person name="Venkatesh B."/>
            <person name="Lee A.P."/>
            <person name="Ravi V."/>
            <person name="Maurya A.K."/>
            <person name="Lian M.M."/>
            <person name="Swann J.B."/>
            <person name="Ohta Y."/>
            <person name="Flajnik M.F."/>
            <person name="Sutoh Y."/>
            <person name="Kasahara M."/>
            <person name="Hoon S."/>
            <person name="Gangu V."/>
            <person name="Roy S.W."/>
            <person name="Irimia M."/>
            <person name="Korzh V."/>
            <person name="Kondrychyn I."/>
            <person name="Lim Z.W."/>
            <person name="Tay B.H."/>
            <person name="Tohari S."/>
            <person name="Kong K.W."/>
            <person name="Ho S."/>
            <person name="Lorente-Galdos B."/>
            <person name="Quilez J."/>
            <person name="Marques-Bonet T."/>
            <person name="Raney B.J."/>
            <person name="Ingham P.W."/>
            <person name="Tay A."/>
            <person name="Hillier L.W."/>
            <person name="Minx P."/>
            <person name="Boehm T."/>
            <person name="Wilson R.K."/>
            <person name="Brenner S."/>
            <person name="Warren W.C."/>
        </authorList>
    </citation>
    <scope>NUCLEOTIDE SEQUENCE [LARGE SCALE GENOMIC DNA]</scope>
</reference>
<dbReference type="OMA" id="EQSEFHS"/>
<evidence type="ECO:0000256" key="1">
    <source>
        <dbReference type="SAM" id="MobiDB-lite"/>
    </source>
</evidence>
<gene>
    <name evidence="3" type="primary">cunh1orf198</name>
</gene>
<name>A0A4W3JSE2_CALMI</name>
<dbReference type="OrthoDB" id="5984457at2759"/>
<accession>A0A4W3JSE2</accession>
<reference evidence="3" key="4">
    <citation type="submission" date="2025-08" db="UniProtKB">
        <authorList>
            <consortium name="Ensembl"/>
        </authorList>
    </citation>
    <scope>IDENTIFICATION</scope>
</reference>
<dbReference type="RefSeq" id="XP_007896578.1">
    <property type="nucleotide sequence ID" value="XM_007898387.2"/>
</dbReference>
<keyword evidence="4" id="KW-1185">Reference proteome</keyword>
<dbReference type="GeneID" id="103181729"/>
<dbReference type="InterPro" id="IPR031600">
    <property type="entry name" value="DUF4706"/>
</dbReference>
<dbReference type="Proteomes" id="UP000314986">
    <property type="component" value="Unassembled WGS sequence"/>
</dbReference>
<dbReference type="InParanoid" id="A0A4W3JSE2"/>
<sequence>MMMASVVLAGRESVANGLEQKKFEYFSSISPMARKIMLERQKIKERYGPQWERLEPKEQEEIIDNWLVDPQIRTRYALHRIQREDTVCFPTLQLQTGQKVVHFGDEDITWQDEHSAPFSWETKSQMEFSLMSATTSEQGIFPPQNEHRQPGKISQGGHPLKTSQGNHSVKTSQGIQPVKISQNGKAPSVDTLVPVKKEEESSFWKLSTERSRLEGDQSEFQSLTPSQIKSMEKGEKSIPSYLRQDSASKDKDENKCEKPKTKKQERIINTSVSSVFIDWERSRPHQSSVSVPDEIFIPDQSEKSPEKQTYAKESEDERDDSCASDTPFFSQINTSNNILKTGFDFLDNW</sequence>
<evidence type="ECO:0000259" key="2">
    <source>
        <dbReference type="Pfam" id="PF15797"/>
    </source>
</evidence>
<dbReference type="PANTHER" id="PTHR34394:SF1">
    <property type="entry name" value="SIMILAR TO RIKEN CDNA 2310022B05"/>
    <property type="match status" value="1"/>
</dbReference>
<proteinExistence type="predicted"/>
<dbReference type="AlphaFoldDB" id="A0A4W3JSE2"/>
<organism evidence="3 4">
    <name type="scientific">Callorhinchus milii</name>
    <name type="common">Ghost shark</name>
    <dbReference type="NCBI Taxonomy" id="7868"/>
    <lineage>
        <taxon>Eukaryota</taxon>
        <taxon>Metazoa</taxon>
        <taxon>Chordata</taxon>
        <taxon>Craniata</taxon>
        <taxon>Vertebrata</taxon>
        <taxon>Chondrichthyes</taxon>
        <taxon>Holocephali</taxon>
        <taxon>Chimaeriformes</taxon>
        <taxon>Callorhinchidae</taxon>
        <taxon>Callorhinchus</taxon>
    </lineage>
</organism>
<feature type="compositionally biased region" description="Polar residues" evidence="1">
    <location>
        <begin position="218"/>
        <end position="229"/>
    </location>
</feature>